<sequence length="108" mass="13039">MQADDTHIKWIPGDINNEFWYDQITEALHHCEWVTKWEASWIDEPTDWRIGIHNEENFLCWVLPIDILTYLRKAWRKGDRSFEEEQQVDQDVIDTMLQIIVFGELVYG</sequence>
<accession>A0A6J5NBF7</accession>
<gene>
    <name evidence="1" type="ORF">UFOVP467_6</name>
    <name evidence="2" type="ORF">UFOVP657_28</name>
</gene>
<dbReference type="EMBL" id="LR796634">
    <property type="protein sequence ID" value="CAB4155952.1"/>
    <property type="molecule type" value="Genomic_DNA"/>
</dbReference>
<proteinExistence type="predicted"/>
<evidence type="ECO:0000313" key="2">
    <source>
        <dbReference type="EMBL" id="CAB4155952.1"/>
    </source>
</evidence>
<name>A0A6J5NBF7_9CAUD</name>
<evidence type="ECO:0000313" key="1">
    <source>
        <dbReference type="EMBL" id="CAB4144946.1"/>
    </source>
</evidence>
<organism evidence="2">
    <name type="scientific">uncultured Caudovirales phage</name>
    <dbReference type="NCBI Taxonomy" id="2100421"/>
    <lineage>
        <taxon>Viruses</taxon>
        <taxon>Duplodnaviria</taxon>
        <taxon>Heunggongvirae</taxon>
        <taxon>Uroviricota</taxon>
        <taxon>Caudoviricetes</taxon>
        <taxon>Peduoviridae</taxon>
        <taxon>Maltschvirus</taxon>
        <taxon>Maltschvirus maltsch</taxon>
    </lineage>
</organism>
<protein>
    <submittedName>
        <fullName evidence="2">Uncharacterized protein</fullName>
    </submittedName>
</protein>
<dbReference type="EMBL" id="LR796441">
    <property type="protein sequence ID" value="CAB4144946.1"/>
    <property type="molecule type" value="Genomic_DNA"/>
</dbReference>
<reference evidence="2" key="1">
    <citation type="submission" date="2020-04" db="EMBL/GenBank/DDBJ databases">
        <authorList>
            <person name="Chiriac C."/>
            <person name="Salcher M."/>
            <person name="Ghai R."/>
            <person name="Kavagutti S V."/>
        </authorList>
    </citation>
    <scope>NUCLEOTIDE SEQUENCE</scope>
</reference>